<dbReference type="EMBL" id="RBRY01000025">
    <property type="protein sequence ID" value="RMR62416.1"/>
    <property type="molecule type" value="Genomic_DNA"/>
</dbReference>
<gene>
    <name evidence="1" type="ORF">ALP84_01735</name>
</gene>
<dbReference type="AlphaFoldDB" id="A0A3M4WEJ5"/>
<proteinExistence type="predicted"/>
<dbReference type="Proteomes" id="UP000278332">
    <property type="component" value="Unassembled WGS sequence"/>
</dbReference>
<protein>
    <submittedName>
        <fullName evidence="1">Uncharacterized protein</fullName>
    </submittedName>
</protein>
<sequence length="89" mass="9995">MLEYKRESNVWAVSRKKDDDMNSFEPGEYVRLRSGGRKMQVINAGAADSLPASSLVACEYRAKSRRVLGFYAAHSLIRTSHSSSDIIQQ</sequence>
<evidence type="ECO:0000313" key="2">
    <source>
        <dbReference type="Proteomes" id="UP000278332"/>
    </source>
</evidence>
<organism evidence="1 2">
    <name type="scientific">Pseudomonas cichorii</name>
    <dbReference type="NCBI Taxonomy" id="36746"/>
    <lineage>
        <taxon>Bacteria</taxon>
        <taxon>Pseudomonadati</taxon>
        <taxon>Pseudomonadota</taxon>
        <taxon>Gammaproteobacteria</taxon>
        <taxon>Pseudomonadales</taxon>
        <taxon>Pseudomonadaceae</taxon>
        <taxon>Pseudomonas</taxon>
    </lineage>
</organism>
<accession>A0A3M4WEJ5</accession>
<name>A0A3M4WEJ5_PSECI</name>
<comment type="caution">
    <text evidence="1">The sequence shown here is derived from an EMBL/GenBank/DDBJ whole genome shotgun (WGS) entry which is preliminary data.</text>
</comment>
<evidence type="ECO:0000313" key="1">
    <source>
        <dbReference type="EMBL" id="RMR62416.1"/>
    </source>
</evidence>
<reference evidence="1 2" key="1">
    <citation type="submission" date="2018-08" db="EMBL/GenBank/DDBJ databases">
        <title>Recombination of ecologically and evolutionarily significant loci maintains genetic cohesion in the Pseudomonas syringae species complex.</title>
        <authorList>
            <person name="Dillon M."/>
            <person name="Thakur S."/>
            <person name="Almeida R.N.D."/>
            <person name="Weir B.S."/>
            <person name="Guttman D.S."/>
        </authorList>
    </citation>
    <scope>NUCLEOTIDE SEQUENCE [LARGE SCALE GENOMIC DNA]</scope>
    <source>
        <strain evidence="1 2">ICMP 6917</strain>
    </source>
</reference>